<dbReference type="AlphaFoldDB" id="A0A3N4KUA0"/>
<feature type="compositionally biased region" description="Low complexity" evidence="1">
    <location>
        <begin position="1"/>
        <end position="12"/>
    </location>
</feature>
<proteinExistence type="predicted"/>
<name>A0A3N4KUA0_9PEZI</name>
<gene>
    <name evidence="2" type="ORF">P167DRAFT_77255</name>
</gene>
<dbReference type="InParanoid" id="A0A3N4KUA0"/>
<reference evidence="2 3" key="1">
    <citation type="journal article" date="2018" name="Nat. Ecol. Evol.">
        <title>Pezizomycetes genomes reveal the molecular basis of ectomycorrhizal truffle lifestyle.</title>
        <authorList>
            <person name="Murat C."/>
            <person name="Payen T."/>
            <person name="Noel B."/>
            <person name="Kuo A."/>
            <person name="Morin E."/>
            <person name="Chen J."/>
            <person name="Kohler A."/>
            <person name="Krizsan K."/>
            <person name="Balestrini R."/>
            <person name="Da Silva C."/>
            <person name="Montanini B."/>
            <person name="Hainaut M."/>
            <person name="Levati E."/>
            <person name="Barry K.W."/>
            <person name="Belfiori B."/>
            <person name="Cichocki N."/>
            <person name="Clum A."/>
            <person name="Dockter R.B."/>
            <person name="Fauchery L."/>
            <person name="Guy J."/>
            <person name="Iotti M."/>
            <person name="Le Tacon F."/>
            <person name="Lindquist E.A."/>
            <person name="Lipzen A."/>
            <person name="Malagnac F."/>
            <person name="Mello A."/>
            <person name="Molinier V."/>
            <person name="Miyauchi S."/>
            <person name="Poulain J."/>
            <person name="Riccioni C."/>
            <person name="Rubini A."/>
            <person name="Sitrit Y."/>
            <person name="Splivallo R."/>
            <person name="Traeger S."/>
            <person name="Wang M."/>
            <person name="Zifcakova L."/>
            <person name="Wipf D."/>
            <person name="Zambonelli A."/>
            <person name="Paolocci F."/>
            <person name="Nowrousian M."/>
            <person name="Ottonello S."/>
            <person name="Baldrian P."/>
            <person name="Spatafora J.W."/>
            <person name="Henrissat B."/>
            <person name="Nagy L.G."/>
            <person name="Aury J.M."/>
            <person name="Wincker P."/>
            <person name="Grigoriev I.V."/>
            <person name="Bonfante P."/>
            <person name="Martin F.M."/>
        </authorList>
    </citation>
    <scope>NUCLEOTIDE SEQUENCE [LARGE SCALE GENOMIC DNA]</scope>
    <source>
        <strain evidence="2 3">CCBAS932</strain>
    </source>
</reference>
<protein>
    <submittedName>
        <fullName evidence="2">Uncharacterized protein</fullName>
    </submittedName>
</protein>
<feature type="compositionally biased region" description="Low complexity" evidence="1">
    <location>
        <begin position="19"/>
        <end position="45"/>
    </location>
</feature>
<evidence type="ECO:0000313" key="3">
    <source>
        <dbReference type="Proteomes" id="UP000277580"/>
    </source>
</evidence>
<feature type="compositionally biased region" description="Low complexity" evidence="1">
    <location>
        <begin position="139"/>
        <end position="150"/>
    </location>
</feature>
<feature type="region of interest" description="Disordered" evidence="1">
    <location>
        <begin position="139"/>
        <end position="164"/>
    </location>
</feature>
<evidence type="ECO:0000256" key="1">
    <source>
        <dbReference type="SAM" id="MobiDB-lite"/>
    </source>
</evidence>
<dbReference type="Proteomes" id="UP000277580">
    <property type="component" value="Unassembled WGS sequence"/>
</dbReference>
<organism evidence="2 3">
    <name type="scientific">Morchella conica CCBAS932</name>
    <dbReference type="NCBI Taxonomy" id="1392247"/>
    <lineage>
        <taxon>Eukaryota</taxon>
        <taxon>Fungi</taxon>
        <taxon>Dikarya</taxon>
        <taxon>Ascomycota</taxon>
        <taxon>Pezizomycotina</taxon>
        <taxon>Pezizomycetes</taxon>
        <taxon>Pezizales</taxon>
        <taxon>Morchellaceae</taxon>
        <taxon>Morchella</taxon>
    </lineage>
</organism>
<evidence type="ECO:0000313" key="2">
    <source>
        <dbReference type="EMBL" id="RPB14153.1"/>
    </source>
</evidence>
<sequence>MPPSTSNSSSSAPRRRSSRPTTARRASAAAAIGTKASASSASSSPFDDFHSYAPSAGYFFSTTPLQIKRTVNITVEISSGTATASHMDVSQYHMPVTTSCYSPSSGDVLYEYSTNTSEYETATEYGAYPFSSSSTATSSSYSYEPSAQRSSTDESEFPCEPPSSYSKYKPQYGQFSSILVTPNQLNNNTDIKSRAFKREQDTSTSSTKTSLSDIQSSAKIATGMLEQFLAVDSREDALVVEARVAISERRVNDLRSNLMYGWESIIDDLLQ</sequence>
<dbReference type="EMBL" id="ML119119">
    <property type="protein sequence ID" value="RPB14153.1"/>
    <property type="molecule type" value="Genomic_DNA"/>
</dbReference>
<keyword evidence="3" id="KW-1185">Reference proteome</keyword>
<feature type="region of interest" description="Disordered" evidence="1">
    <location>
        <begin position="1"/>
        <end position="45"/>
    </location>
</feature>
<dbReference type="OrthoDB" id="5387510at2759"/>
<accession>A0A3N4KUA0</accession>